<comment type="cofactor">
    <cofactor evidence="1">
        <name>heme b</name>
        <dbReference type="ChEBI" id="CHEBI:60344"/>
    </cofactor>
</comment>
<evidence type="ECO:0000256" key="9">
    <source>
        <dbReference type="ARBA" id="ARBA00022989"/>
    </source>
</evidence>
<comment type="caution">
    <text evidence="15">The sequence shown here is derived from an EMBL/GenBank/DDBJ whole genome shotgun (WGS) entry which is preliminary data.</text>
</comment>
<gene>
    <name evidence="15" type="ORF">TMPK1_20590</name>
</gene>
<dbReference type="GO" id="GO:0005886">
    <property type="term" value="C:plasma membrane"/>
    <property type="evidence" value="ECO:0007669"/>
    <property type="project" value="UniProtKB-SubCell"/>
</dbReference>
<keyword evidence="4" id="KW-1003">Cell membrane</keyword>
<dbReference type="Proteomes" id="UP000681075">
    <property type="component" value="Unassembled WGS sequence"/>
</dbReference>
<evidence type="ECO:0000256" key="11">
    <source>
        <dbReference type="ARBA" id="ARBA00023136"/>
    </source>
</evidence>
<dbReference type="Gene3D" id="1.20.950.20">
    <property type="entry name" value="Transmembrane di-heme cytochromes, Chain C"/>
    <property type="match status" value="1"/>
</dbReference>
<organism evidence="15 16">
    <name type="scientific">Roseiterribacter gracilis</name>
    <dbReference type="NCBI Taxonomy" id="2812848"/>
    <lineage>
        <taxon>Bacteria</taxon>
        <taxon>Pseudomonadati</taxon>
        <taxon>Pseudomonadota</taxon>
        <taxon>Alphaproteobacteria</taxon>
        <taxon>Rhodospirillales</taxon>
        <taxon>Roseiterribacteraceae</taxon>
        <taxon>Roseiterribacter</taxon>
    </lineage>
</organism>
<dbReference type="GO" id="GO:0046872">
    <property type="term" value="F:metal ion binding"/>
    <property type="evidence" value="ECO:0007669"/>
    <property type="project" value="UniProtKB-KW"/>
</dbReference>
<dbReference type="PANTHER" id="PTHR30529">
    <property type="entry name" value="CYTOCHROME B561"/>
    <property type="match status" value="1"/>
</dbReference>
<keyword evidence="10" id="KW-0408">Iron</keyword>
<dbReference type="GO" id="GO:0009055">
    <property type="term" value="F:electron transfer activity"/>
    <property type="evidence" value="ECO:0007669"/>
    <property type="project" value="InterPro"/>
</dbReference>
<keyword evidence="9 13" id="KW-1133">Transmembrane helix</keyword>
<evidence type="ECO:0000256" key="8">
    <source>
        <dbReference type="ARBA" id="ARBA00022982"/>
    </source>
</evidence>
<keyword evidence="11 13" id="KW-0472">Membrane</keyword>
<dbReference type="EMBL" id="BOPV01000001">
    <property type="protein sequence ID" value="GIL39822.1"/>
    <property type="molecule type" value="Genomic_DNA"/>
</dbReference>
<evidence type="ECO:0000256" key="5">
    <source>
        <dbReference type="ARBA" id="ARBA00022617"/>
    </source>
</evidence>
<dbReference type="SUPFAM" id="SSF81342">
    <property type="entry name" value="Transmembrane di-heme cytochromes"/>
    <property type="match status" value="1"/>
</dbReference>
<feature type="transmembrane region" description="Helical" evidence="13">
    <location>
        <begin position="45"/>
        <end position="63"/>
    </location>
</feature>
<evidence type="ECO:0000256" key="10">
    <source>
        <dbReference type="ARBA" id="ARBA00023004"/>
    </source>
</evidence>
<dbReference type="InterPro" id="IPR011577">
    <property type="entry name" value="Cyt_b561_bac/Ni-Hgenase"/>
</dbReference>
<dbReference type="GO" id="GO:0022904">
    <property type="term" value="P:respiratory electron transport chain"/>
    <property type="evidence" value="ECO:0007669"/>
    <property type="project" value="InterPro"/>
</dbReference>
<dbReference type="InterPro" id="IPR052168">
    <property type="entry name" value="Cytochrome_b561_oxidase"/>
</dbReference>
<reference evidence="15" key="1">
    <citation type="submission" date="2021-02" db="EMBL/GenBank/DDBJ databases">
        <title>Genome sequence of Rhodospirillales sp. strain TMPK1 isolated from soil.</title>
        <authorList>
            <person name="Nakai R."/>
            <person name="Kusada H."/>
            <person name="Tamaki H."/>
        </authorList>
    </citation>
    <scope>NUCLEOTIDE SEQUENCE</scope>
    <source>
        <strain evidence="15">TMPK1</strain>
    </source>
</reference>
<evidence type="ECO:0000256" key="12">
    <source>
        <dbReference type="ARBA" id="ARBA00037975"/>
    </source>
</evidence>
<evidence type="ECO:0000313" key="16">
    <source>
        <dbReference type="Proteomes" id="UP000681075"/>
    </source>
</evidence>
<dbReference type="RefSeq" id="WP_420242941.1">
    <property type="nucleotide sequence ID" value="NZ_BOPV01000001.1"/>
</dbReference>
<name>A0A8S8XCM3_9PROT</name>
<keyword evidence="5" id="KW-0349">Heme</keyword>
<accession>A0A8S8XCM3</accession>
<evidence type="ECO:0000256" key="6">
    <source>
        <dbReference type="ARBA" id="ARBA00022692"/>
    </source>
</evidence>
<evidence type="ECO:0000256" key="1">
    <source>
        <dbReference type="ARBA" id="ARBA00001970"/>
    </source>
</evidence>
<keyword evidence="7" id="KW-0479">Metal-binding</keyword>
<dbReference type="InterPro" id="IPR016174">
    <property type="entry name" value="Di-haem_cyt_TM"/>
</dbReference>
<evidence type="ECO:0000256" key="4">
    <source>
        <dbReference type="ARBA" id="ARBA00022475"/>
    </source>
</evidence>
<evidence type="ECO:0000259" key="14">
    <source>
        <dbReference type="Pfam" id="PF01292"/>
    </source>
</evidence>
<feature type="transmembrane region" description="Helical" evidence="13">
    <location>
        <begin position="126"/>
        <end position="147"/>
    </location>
</feature>
<dbReference type="Pfam" id="PF01292">
    <property type="entry name" value="Ni_hydr_CYTB"/>
    <property type="match status" value="1"/>
</dbReference>
<keyword evidence="16" id="KW-1185">Reference proteome</keyword>
<feature type="transmembrane region" description="Helical" evidence="13">
    <location>
        <begin position="83"/>
        <end position="106"/>
    </location>
</feature>
<proteinExistence type="inferred from homology"/>
<keyword evidence="8" id="KW-0249">Electron transport</keyword>
<sequence length="157" mass="17267">MQRYHPALVALHWLLAVLLFLSLCAGFFLAQRSNADPSKIDGLRIHMAMGMAILALMVVRFVVRLRSAQPPQGQRRWLHQSFYVLVTAMAGTGLATAIVARLNDIVFAGTGEPLPPDLLIFPTRVAHGWIALLLVALIGVHLGQALPRMARMSLGRR</sequence>
<dbReference type="GO" id="GO:0020037">
    <property type="term" value="F:heme binding"/>
    <property type="evidence" value="ECO:0007669"/>
    <property type="project" value="TreeGrafter"/>
</dbReference>
<evidence type="ECO:0000256" key="2">
    <source>
        <dbReference type="ARBA" id="ARBA00004651"/>
    </source>
</evidence>
<dbReference type="AlphaFoldDB" id="A0A8S8XCM3"/>
<keyword evidence="3" id="KW-0813">Transport</keyword>
<feature type="domain" description="Cytochrome b561 bacterial/Ni-hydrogenase" evidence="14">
    <location>
        <begin position="3"/>
        <end position="146"/>
    </location>
</feature>
<protein>
    <recommendedName>
        <fullName evidence="14">Cytochrome b561 bacterial/Ni-hydrogenase domain-containing protein</fullName>
    </recommendedName>
</protein>
<evidence type="ECO:0000256" key="13">
    <source>
        <dbReference type="SAM" id="Phobius"/>
    </source>
</evidence>
<evidence type="ECO:0000256" key="7">
    <source>
        <dbReference type="ARBA" id="ARBA00022723"/>
    </source>
</evidence>
<evidence type="ECO:0000256" key="3">
    <source>
        <dbReference type="ARBA" id="ARBA00022448"/>
    </source>
</evidence>
<evidence type="ECO:0000313" key="15">
    <source>
        <dbReference type="EMBL" id="GIL39822.1"/>
    </source>
</evidence>
<comment type="subcellular location">
    <subcellularLocation>
        <location evidence="2">Cell membrane</location>
        <topology evidence="2">Multi-pass membrane protein</topology>
    </subcellularLocation>
</comment>
<dbReference type="PANTHER" id="PTHR30529:SF1">
    <property type="entry name" value="CYTOCHROME B561 HOMOLOG 2"/>
    <property type="match status" value="1"/>
</dbReference>
<keyword evidence="6 13" id="KW-0812">Transmembrane</keyword>
<comment type="similarity">
    <text evidence="12">Belongs to the cytochrome b561 family.</text>
</comment>